<dbReference type="InterPro" id="IPR036249">
    <property type="entry name" value="Thioredoxin-like_sf"/>
</dbReference>
<reference evidence="7" key="1">
    <citation type="submission" date="2022-03" db="EMBL/GenBank/DDBJ databases">
        <title>Fererhizobium litorale gen. nov., sp. nov., isolated from sandy sediments of the Sea of Japan seashore.</title>
        <authorList>
            <person name="Romanenko L."/>
            <person name="Kurilenko V."/>
            <person name="Otstavnykh N."/>
            <person name="Svetashev V."/>
            <person name="Tekutyeva L."/>
            <person name="Isaeva M."/>
            <person name="Mikhailov V."/>
        </authorList>
    </citation>
    <scope>NUCLEOTIDE SEQUENCE</scope>
    <source>
        <strain evidence="7">KMM 9576</strain>
    </source>
</reference>
<dbReference type="PROSITE" id="PS51352">
    <property type="entry name" value="THIOREDOXIN_2"/>
    <property type="match status" value="1"/>
</dbReference>
<evidence type="ECO:0000256" key="5">
    <source>
        <dbReference type="SAM" id="Phobius"/>
    </source>
</evidence>
<keyword evidence="4" id="KW-1015">Disulfide bond</keyword>
<keyword evidence="3" id="KW-0479">Metal-binding</keyword>
<evidence type="ECO:0000256" key="2">
    <source>
        <dbReference type="ARBA" id="ARBA00023008"/>
    </source>
</evidence>
<dbReference type="CDD" id="cd02968">
    <property type="entry name" value="SCO"/>
    <property type="match status" value="1"/>
</dbReference>
<keyword evidence="8" id="KW-1185">Reference proteome</keyword>
<comment type="similarity">
    <text evidence="1">Belongs to the SCO1/2 family.</text>
</comment>
<feature type="binding site" evidence="3">
    <location>
        <position position="76"/>
    </location>
    <ligand>
        <name>Cu cation</name>
        <dbReference type="ChEBI" id="CHEBI:23378"/>
    </ligand>
</feature>
<protein>
    <submittedName>
        <fullName evidence="7">SCO family protein</fullName>
    </submittedName>
</protein>
<dbReference type="GO" id="GO:0046872">
    <property type="term" value="F:metal ion binding"/>
    <property type="evidence" value="ECO:0007669"/>
    <property type="project" value="UniProtKB-KW"/>
</dbReference>
<dbReference type="PANTHER" id="PTHR12151">
    <property type="entry name" value="ELECTRON TRANSPORT PROTIN SCO1/SENC FAMILY MEMBER"/>
    <property type="match status" value="1"/>
</dbReference>
<feature type="binding site" evidence="3">
    <location>
        <position position="72"/>
    </location>
    <ligand>
        <name>Cu cation</name>
        <dbReference type="ChEBI" id="CHEBI:23378"/>
    </ligand>
</feature>
<dbReference type="Proteomes" id="UP001161580">
    <property type="component" value="Unassembled WGS sequence"/>
</dbReference>
<dbReference type="InterPro" id="IPR003782">
    <property type="entry name" value="SCO1/SenC"/>
</dbReference>
<dbReference type="AlphaFoldDB" id="A0AAE3QE91"/>
<evidence type="ECO:0000256" key="1">
    <source>
        <dbReference type="ARBA" id="ARBA00010996"/>
    </source>
</evidence>
<name>A0AAE3QE91_9HYPH</name>
<keyword evidence="5" id="KW-1133">Transmembrane helix</keyword>
<dbReference type="PANTHER" id="PTHR12151:SF25">
    <property type="entry name" value="LINALOOL DEHYDRATASE_ISOMERASE DOMAIN-CONTAINING PROTEIN"/>
    <property type="match status" value="1"/>
</dbReference>
<sequence length="195" mass="21483">MTARNPFVLAGVGLATIFVAFLFGVMVWTAADSRRPGTFATTFSLVDDRGQPVDQSLFKGSPSIVYFGYTHCPEVCPTTLFEMALWLKQLGPEADGVRAYFFSIDPERDTPDVMHSYVTAFTDRITGITGKPDEMKKVVDGWMVHASRLPSDDGNYHMSHTTSLLLIGADGRLKGLLPYGMGHDEALEKIRSTLL</sequence>
<dbReference type="RefSeq" id="WP_311786654.1">
    <property type="nucleotide sequence ID" value="NZ_JALDYY010000005.1"/>
</dbReference>
<proteinExistence type="inferred from homology"/>
<accession>A0AAE3QE91</accession>
<evidence type="ECO:0000313" key="8">
    <source>
        <dbReference type="Proteomes" id="UP001161580"/>
    </source>
</evidence>
<feature type="binding site" evidence="3">
    <location>
        <position position="160"/>
    </location>
    <ligand>
        <name>Cu cation</name>
        <dbReference type="ChEBI" id="CHEBI:23378"/>
    </ligand>
</feature>
<dbReference type="InterPro" id="IPR013766">
    <property type="entry name" value="Thioredoxin_domain"/>
</dbReference>
<feature type="domain" description="Thioredoxin" evidence="6">
    <location>
        <begin position="34"/>
        <end position="195"/>
    </location>
</feature>
<keyword evidence="5" id="KW-0812">Transmembrane</keyword>
<keyword evidence="2 3" id="KW-0186">Copper</keyword>
<keyword evidence="5" id="KW-0472">Membrane</keyword>
<dbReference type="Pfam" id="PF02630">
    <property type="entry name" value="SCO1-SenC"/>
    <property type="match status" value="1"/>
</dbReference>
<evidence type="ECO:0000259" key="6">
    <source>
        <dbReference type="PROSITE" id="PS51352"/>
    </source>
</evidence>
<comment type="caution">
    <text evidence="7">The sequence shown here is derived from an EMBL/GenBank/DDBJ whole genome shotgun (WGS) entry which is preliminary data.</text>
</comment>
<dbReference type="SUPFAM" id="SSF52833">
    <property type="entry name" value="Thioredoxin-like"/>
    <property type="match status" value="1"/>
</dbReference>
<dbReference type="EMBL" id="JALDYZ010000004">
    <property type="protein sequence ID" value="MDI7922395.1"/>
    <property type="molecule type" value="Genomic_DNA"/>
</dbReference>
<evidence type="ECO:0000313" key="7">
    <source>
        <dbReference type="EMBL" id="MDI7922395.1"/>
    </source>
</evidence>
<evidence type="ECO:0000256" key="4">
    <source>
        <dbReference type="PIRSR" id="PIRSR603782-2"/>
    </source>
</evidence>
<gene>
    <name evidence="7" type="ORF">MRS75_09890</name>
</gene>
<organism evidence="7 8">
    <name type="scientific">Ferirhizobium litorale</name>
    <dbReference type="NCBI Taxonomy" id="2927786"/>
    <lineage>
        <taxon>Bacteria</taxon>
        <taxon>Pseudomonadati</taxon>
        <taxon>Pseudomonadota</taxon>
        <taxon>Alphaproteobacteria</taxon>
        <taxon>Hyphomicrobiales</taxon>
        <taxon>Rhizobiaceae</taxon>
        <taxon>Ferirhizobium</taxon>
    </lineage>
</organism>
<evidence type="ECO:0000256" key="3">
    <source>
        <dbReference type="PIRSR" id="PIRSR603782-1"/>
    </source>
</evidence>
<feature type="disulfide bond" description="Redox-active" evidence="4">
    <location>
        <begin position="72"/>
        <end position="76"/>
    </location>
</feature>
<dbReference type="Gene3D" id="3.40.30.10">
    <property type="entry name" value="Glutaredoxin"/>
    <property type="match status" value="1"/>
</dbReference>
<feature type="transmembrane region" description="Helical" evidence="5">
    <location>
        <begin position="7"/>
        <end position="31"/>
    </location>
</feature>